<dbReference type="EMBL" id="SRLO01000176">
    <property type="protein sequence ID" value="TNN69367.1"/>
    <property type="molecule type" value="Genomic_DNA"/>
</dbReference>
<evidence type="ECO:0000313" key="1">
    <source>
        <dbReference type="EMBL" id="TNN69367.1"/>
    </source>
</evidence>
<evidence type="ECO:0000313" key="2">
    <source>
        <dbReference type="Proteomes" id="UP000314294"/>
    </source>
</evidence>
<organism evidence="1 2">
    <name type="scientific">Liparis tanakae</name>
    <name type="common">Tanaka's snailfish</name>
    <dbReference type="NCBI Taxonomy" id="230148"/>
    <lineage>
        <taxon>Eukaryota</taxon>
        <taxon>Metazoa</taxon>
        <taxon>Chordata</taxon>
        <taxon>Craniata</taxon>
        <taxon>Vertebrata</taxon>
        <taxon>Euteleostomi</taxon>
        <taxon>Actinopterygii</taxon>
        <taxon>Neopterygii</taxon>
        <taxon>Teleostei</taxon>
        <taxon>Neoteleostei</taxon>
        <taxon>Acanthomorphata</taxon>
        <taxon>Eupercaria</taxon>
        <taxon>Perciformes</taxon>
        <taxon>Cottioidei</taxon>
        <taxon>Cottales</taxon>
        <taxon>Liparidae</taxon>
        <taxon>Liparis</taxon>
    </lineage>
</organism>
<reference evidence="1 2" key="1">
    <citation type="submission" date="2019-03" db="EMBL/GenBank/DDBJ databases">
        <title>First draft genome of Liparis tanakae, snailfish: a comprehensive survey of snailfish specific genes.</title>
        <authorList>
            <person name="Kim W."/>
            <person name="Song I."/>
            <person name="Jeong J.-H."/>
            <person name="Kim D."/>
            <person name="Kim S."/>
            <person name="Ryu S."/>
            <person name="Song J.Y."/>
            <person name="Lee S.K."/>
        </authorList>
    </citation>
    <scope>NUCLEOTIDE SEQUENCE [LARGE SCALE GENOMIC DNA]</scope>
    <source>
        <tissue evidence="1">Muscle</tissue>
    </source>
</reference>
<keyword evidence="2" id="KW-1185">Reference proteome</keyword>
<accession>A0A4Z2HUL1</accession>
<sequence>MEDKRGVGGRRPGQGETAIFMIIKKKQSKSNVTSVKGGFTVEPFRSITSPLCYADDSQLELLVKPSEHNKHAKFNSDNTLEFPDLLAGHDPASARASSRFHYSWSTERLALPTKSSRGAAGDTADQARGHFMLFHPGSPEEYAPKTAIMKINHRRSV</sequence>
<name>A0A4Z2HUL1_9TELE</name>
<protein>
    <submittedName>
        <fullName evidence="1">Uncharacterized protein</fullName>
    </submittedName>
</protein>
<comment type="caution">
    <text evidence="1">The sequence shown here is derived from an EMBL/GenBank/DDBJ whole genome shotgun (WGS) entry which is preliminary data.</text>
</comment>
<gene>
    <name evidence="1" type="ORF">EYF80_020368</name>
</gene>
<dbReference type="AlphaFoldDB" id="A0A4Z2HUL1"/>
<proteinExistence type="predicted"/>
<dbReference type="Proteomes" id="UP000314294">
    <property type="component" value="Unassembled WGS sequence"/>
</dbReference>